<dbReference type="PROSITE" id="PS50235">
    <property type="entry name" value="USP_3"/>
    <property type="match status" value="1"/>
</dbReference>
<organism evidence="3 4">
    <name type="scientific">Acanthopleuribacter pedis</name>
    <dbReference type="NCBI Taxonomy" id="442870"/>
    <lineage>
        <taxon>Bacteria</taxon>
        <taxon>Pseudomonadati</taxon>
        <taxon>Acidobacteriota</taxon>
        <taxon>Holophagae</taxon>
        <taxon>Acanthopleuribacterales</taxon>
        <taxon>Acanthopleuribacteraceae</taxon>
        <taxon>Acanthopleuribacter</taxon>
    </lineage>
</organism>
<dbReference type="InterPro" id="IPR001394">
    <property type="entry name" value="Peptidase_C19_UCH"/>
</dbReference>
<accession>A0A8J7U5Q7</accession>
<reference evidence="3" key="1">
    <citation type="submission" date="2021-03" db="EMBL/GenBank/DDBJ databases">
        <authorList>
            <person name="Wang G."/>
        </authorList>
    </citation>
    <scope>NUCLEOTIDE SEQUENCE</scope>
    <source>
        <strain evidence="3">KCTC 12899</strain>
    </source>
</reference>
<dbReference type="Pfam" id="PF00443">
    <property type="entry name" value="UCH"/>
    <property type="match status" value="1"/>
</dbReference>
<dbReference type="EMBL" id="JAFREP010000019">
    <property type="protein sequence ID" value="MBO1320713.1"/>
    <property type="molecule type" value="Genomic_DNA"/>
</dbReference>
<dbReference type="GO" id="GO:0004843">
    <property type="term" value="F:cysteine-type deubiquitinase activity"/>
    <property type="evidence" value="ECO:0007669"/>
    <property type="project" value="InterPro"/>
</dbReference>
<proteinExistence type="predicted"/>
<dbReference type="SUPFAM" id="SSF54001">
    <property type="entry name" value="Cysteine proteinases"/>
    <property type="match status" value="1"/>
</dbReference>
<evidence type="ECO:0000256" key="1">
    <source>
        <dbReference type="SAM" id="MobiDB-lite"/>
    </source>
</evidence>
<comment type="caution">
    <text evidence="3">The sequence shown here is derived from an EMBL/GenBank/DDBJ whole genome shotgun (WGS) entry which is preliminary data.</text>
</comment>
<sequence>MQGLPTTGRHADAIAAYRAKGSSFDTKVTLKSVAGRGNGGIQLEVGESAVGQWLGRSVTAAKYGITDFVDGMANMIRTRNTAPDAGENRTTMGHFIDSLRGYYGESQAKTLILEHGLDLALESGSPLTAKAINEVLQHGDAQFRHFERSFDTLKNSGVIPESVMKRWEGSGNFSTTVLGIIGKTPFLQEAMMDNMPLSPTELRAVEHAMDRLADFEIDKWPANVMEHYAQSLVSGPVEMADVGIAASVTLSLLEKVPADKQLAKTDLAPLKALVSGDTTRLEDALAAFDQMRGILDDQIGRLKDPKDAFLRETLTGMKDQVTQAARNRAVEAKITELKTLNPDFRNPGDGSSLKVRVEGKVGLGVFNVNAAEGGFSIEYNQNTTVRDDHKVEKQRKVAGGLLGRLGIKGFNLSGEAAVGYQKARVFPSVDAFFLDVALKTVDQKAKPESTLTRRRFNERLQLMGVVDPQERVDVQGRRPPDVILTRAVEGRAKLSGEILNAVLKGSVAKTTTTFSKSLPLLEALETEPQLAESAKQAHYAVQMHGRRFQGKEADAMLNALQKRIEVAKSKTPVDRADLDAARIALMYAVKNLEQEFGHYADTARRVKPSRVPLHRRLFTSAKKSPEALEKAAMERARGAKSTADFVTSTTHTFARLSEMVMATVPQGETLAKLDPGAAARLEFFGRELMNPDLPIDPAKLLAAKFSTTGTAEEVGGSFTLKFGAVEAEVTVKTKIVKGDINPDNDGVYHSIGFEVRGDATASQVMEALIQSEDFGQFMQAMTHNEHFADFKPDFKAEAFKLTPGDMQGLDVGFKAGLAVNLQFKADTNGPKLEYARVQGSGGVSGQLPTILVPVGGGVQVGVNVSAAKTTKSTLYEFMGTNTLSYVKKAFNSKKADGPNAFGTYMKENEGTFKSMFKKLGTPGSSIRKEAEAMLKDAKATDYSADFFKTMEAYKSDPKKNEQKAKQAFVTFMERQHEGIFKPKQSERMSLVKKKRFPALPTFGKKNAGRTAPLSKQKDVSGAGKTAVPKANATVRTTPSGLDNVTGNSCFFNAGLNMLAMDPEMIALFQLDAERVALLHGVRPDLPREQIAELGERMHRILTNIEAGRLVDPADLTRSLELMETMGMFQDVGEGAGNLRTRQHDAAEILFQQLLPLFDPFGEQGMQVTVTRRPVGDRALVSATNEGDYAPLTNGDHTVQNSVAHQVRLSLPAEGELDLQTMLESRFATQRMDDFTYVDNGPVYRSSAEETTDVGSPRVLNIQLQRATYGEGGGQVKDGRRVQVPNEVTVNGIRYRLAGAMQHHGDNPNAGHYTALTRRDGVWHEHNDRNVTRLGRELGATQREGLARASAFTYVRVDD</sequence>
<dbReference type="CDD" id="cd02257">
    <property type="entry name" value="Peptidase_C19"/>
    <property type="match status" value="1"/>
</dbReference>
<feature type="domain" description="USP" evidence="2">
    <location>
        <begin position="1039"/>
        <end position="1356"/>
    </location>
</feature>
<keyword evidence="4" id="KW-1185">Reference proteome</keyword>
<protein>
    <recommendedName>
        <fullName evidence="2">USP domain-containing protein</fullName>
    </recommendedName>
</protein>
<dbReference type="InterPro" id="IPR028889">
    <property type="entry name" value="USP"/>
</dbReference>
<dbReference type="RefSeq" id="WP_207860668.1">
    <property type="nucleotide sequence ID" value="NZ_JAFREP010000019.1"/>
</dbReference>
<dbReference type="Proteomes" id="UP000664417">
    <property type="component" value="Unassembled WGS sequence"/>
</dbReference>
<dbReference type="PANTHER" id="PTHR24006">
    <property type="entry name" value="UBIQUITIN CARBOXYL-TERMINAL HYDROLASE"/>
    <property type="match status" value="1"/>
</dbReference>
<dbReference type="InterPro" id="IPR038765">
    <property type="entry name" value="Papain-like_cys_pep_sf"/>
</dbReference>
<dbReference type="GO" id="GO:0016579">
    <property type="term" value="P:protein deubiquitination"/>
    <property type="evidence" value="ECO:0007669"/>
    <property type="project" value="InterPro"/>
</dbReference>
<feature type="region of interest" description="Disordered" evidence="1">
    <location>
        <begin position="1001"/>
        <end position="1026"/>
    </location>
</feature>
<gene>
    <name evidence="3" type="ORF">J3U88_19700</name>
</gene>
<dbReference type="InterPro" id="IPR050164">
    <property type="entry name" value="Peptidase_C19"/>
</dbReference>
<name>A0A8J7U5Q7_9BACT</name>
<dbReference type="Gene3D" id="3.90.70.10">
    <property type="entry name" value="Cysteine proteinases"/>
    <property type="match status" value="1"/>
</dbReference>
<evidence type="ECO:0000313" key="4">
    <source>
        <dbReference type="Proteomes" id="UP000664417"/>
    </source>
</evidence>
<evidence type="ECO:0000313" key="3">
    <source>
        <dbReference type="EMBL" id="MBO1320713.1"/>
    </source>
</evidence>
<evidence type="ECO:0000259" key="2">
    <source>
        <dbReference type="PROSITE" id="PS50235"/>
    </source>
</evidence>
<dbReference type="GO" id="GO:0005829">
    <property type="term" value="C:cytosol"/>
    <property type="evidence" value="ECO:0007669"/>
    <property type="project" value="TreeGrafter"/>
</dbReference>